<evidence type="ECO:0000313" key="1">
    <source>
        <dbReference type="EMBL" id="MCS3920333.1"/>
    </source>
</evidence>
<gene>
    <name evidence="1" type="ORF">M2350_002762</name>
</gene>
<keyword evidence="2" id="KW-1185">Reference proteome</keyword>
<protein>
    <recommendedName>
        <fullName evidence="3">Nucleotidyl transferase AbiEii/AbiGii toxin family protein</fullName>
    </recommendedName>
</protein>
<dbReference type="Pfam" id="PF08843">
    <property type="entry name" value="AbiEii"/>
    <property type="match status" value="1"/>
</dbReference>
<sequence>MFGKLLTNLQRDFLLGFFRQTQAFFLTGGTALAAFYLFHRRSEDLDLFTLKEQEMGAVPHLVAHVAESIGASHTSLVVAPHFRRYLLQRGNESTVADFVYEIAPQIVPEKPRFGDFLVDSLEDIAANKICTLLGRGEIKDFLDLYFLHQHGVDIKQAIEWARRKDAGVSPATLAFVLSEVTFHRIPDYVLKPVTVEALTEFFARLQEELVREIFPRR</sequence>
<dbReference type="Proteomes" id="UP001204798">
    <property type="component" value="Unassembled WGS sequence"/>
</dbReference>
<proteinExistence type="predicted"/>
<dbReference type="RefSeq" id="WP_259099103.1">
    <property type="nucleotide sequence ID" value="NZ_CP130454.1"/>
</dbReference>
<organism evidence="1 2">
    <name type="scientific">Candidatus Fervidibacter sacchari</name>
    <dbReference type="NCBI Taxonomy" id="1448929"/>
    <lineage>
        <taxon>Bacteria</taxon>
        <taxon>Candidatus Fervidibacterota</taxon>
        <taxon>Candidatus Fervidibacter</taxon>
    </lineage>
</organism>
<evidence type="ECO:0008006" key="3">
    <source>
        <dbReference type="Google" id="ProtNLM"/>
    </source>
</evidence>
<dbReference type="Gene3D" id="3.10.450.620">
    <property type="entry name" value="JHP933, nucleotidyltransferase-like core domain"/>
    <property type="match status" value="1"/>
</dbReference>
<accession>A0ABT2EQU2</accession>
<reference evidence="1 2" key="1">
    <citation type="submission" date="2022-08" db="EMBL/GenBank/DDBJ databases">
        <title>Bacterial and archaeal communities from various locations to study Microbial Dark Matter (Phase II).</title>
        <authorList>
            <person name="Stepanauskas R."/>
        </authorList>
    </citation>
    <scope>NUCLEOTIDE SEQUENCE [LARGE SCALE GENOMIC DNA]</scope>
    <source>
        <strain evidence="1 2">PD1</strain>
    </source>
</reference>
<comment type="caution">
    <text evidence="1">The sequence shown here is derived from an EMBL/GenBank/DDBJ whole genome shotgun (WGS) entry which is preliminary data.</text>
</comment>
<dbReference type="InterPro" id="IPR014942">
    <property type="entry name" value="AbiEii"/>
</dbReference>
<name>A0ABT2EQU2_9BACT</name>
<evidence type="ECO:0000313" key="2">
    <source>
        <dbReference type="Proteomes" id="UP001204798"/>
    </source>
</evidence>
<dbReference type="EMBL" id="JANUCP010000005">
    <property type="protein sequence ID" value="MCS3920333.1"/>
    <property type="molecule type" value="Genomic_DNA"/>
</dbReference>